<dbReference type="PANTHER" id="PTHR47256:SF3">
    <property type="entry name" value="ZN(II)2CYS6 TRANSCRIPTION FACTOR (EUROFUNG)"/>
    <property type="match status" value="1"/>
</dbReference>
<proteinExistence type="predicted"/>
<dbReference type="Proteomes" id="UP000803884">
    <property type="component" value="Unassembled WGS sequence"/>
</dbReference>
<evidence type="ECO:0000313" key="5">
    <source>
        <dbReference type="EMBL" id="KAL1582085.1"/>
    </source>
</evidence>
<dbReference type="GO" id="GO:0006351">
    <property type="term" value="P:DNA-templated transcription"/>
    <property type="evidence" value="ECO:0007669"/>
    <property type="project" value="InterPro"/>
</dbReference>
<dbReference type="InterPro" id="IPR053187">
    <property type="entry name" value="Notoamide_regulator"/>
</dbReference>
<dbReference type="RefSeq" id="XP_069225192.1">
    <property type="nucleotide sequence ID" value="XM_069377784.1"/>
</dbReference>
<dbReference type="SUPFAM" id="SSF57701">
    <property type="entry name" value="Zn2/Cys6 DNA-binding domain"/>
    <property type="match status" value="1"/>
</dbReference>
<dbReference type="Gene3D" id="4.10.240.10">
    <property type="entry name" value="Zn(2)-C6 fungal-type DNA-binding domain"/>
    <property type="match status" value="1"/>
</dbReference>
<feature type="domain" description="Zn(2)-C6 fungal-type" evidence="4">
    <location>
        <begin position="30"/>
        <end position="59"/>
    </location>
</feature>
<dbReference type="CDD" id="cd12148">
    <property type="entry name" value="fungal_TF_MHR"/>
    <property type="match status" value="1"/>
</dbReference>
<accession>A0AB34KFG9</accession>
<dbReference type="InterPro" id="IPR007219">
    <property type="entry name" value="XnlR_reg_dom"/>
</dbReference>
<dbReference type="GeneID" id="96010622"/>
<comment type="caution">
    <text evidence="5">The sequence shown here is derived from an EMBL/GenBank/DDBJ whole genome shotgun (WGS) entry which is preliminary data.</text>
</comment>
<dbReference type="PROSITE" id="PS50048">
    <property type="entry name" value="ZN2_CY6_FUNGAL_2"/>
    <property type="match status" value="1"/>
</dbReference>
<dbReference type="CDD" id="cd00067">
    <property type="entry name" value="GAL4"/>
    <property type="match status" value="1"/>
</dbReference>
<dbReference type="PANTHER" id="PTHR47256">
    <property type="entry name" value="ZN(II)2CYS6 TRANSCRIPTION FACTOR (EUROFUNG)-RELATED"/>
    <property type="match status" value="1"/>
</dbReference>
<evidence type="ECO:0000256" key="2">
    <source>
        <dbReference type="ARBA" id="ARBA00023242"/>
    </source>
</evidence>
<evidence type="ECO:0000313" key="6">
    <source>
        <dbReference type="Proteomes" id="UP000803884"/>
    </source>
</evidence>
<gene>
    <name evidence="5" type="ORF">WHR41_09180</name>
</gene>
<dbReference type="GO" id="GO:0008270">
    <property type="term" value="F:zinc ion binding"/>
    <property type="evidence" value="ECO:0007669"/>
    <property type="project" value="InterPro"/>
</dbReference>
<keyword evidence="1" id="KW-0479">Metal-binding</keyword>
<dbReference type="AlphaFoldDB" id="A0AB34KFG9"/>
<organism evidence="5 6">
    <name type="scientific">Cladosporium halotolerans</name>
    <dbReference type="NCBI Taxonomy" id="1052096"/>
    <lineage>
        <taxon>Eukaryota</taxon>
        <taxon>Fungi</taxon>
        <taxon>Dikarya</taxon>
        <taxon>Ascomycota</taxon>
        <taxon>Pezizomycotina</taxon>
        <taxon>Dothideomycetes</taxon>
        <taxon>Dothideomycetidae</taxon>
        <taxon>Cladosporiales</taxon>
        <taxon>Cladosporiaceae</taxon>
        <taxon>Cladosporium</taxon>
    </lineage>
</organism>
<name>A0AB34KFG9_9PEZI</name>
<dbReference type="InterPro" id="IPR001138">
    <property type="entry name" value="Zn2Cys6_DnaBD"/>
</dbReference>
<dbReference type="InterPro" id="IPR036864">
    <property type="entry name" value="Zn2-C6_fun-type_DNA-bd_sf"/>
</dbReference>
<dbReference type="EMBL" id="JAAQHG020000069">
    <property type="protein sequence ID" value="KAL1582085.1"/>
    <property type="molecule type" value="Genomic_DNA"/>
</dbReference>
<keyword evidence="2" id="KW-0539">Nucleus</keyword>
<dbReference type="SMART" id="SM00066">
    <property type="entry name" value="GAL4"/>
    <property type="match status" value="1"/>
</dbReference>
<dbReference type="Pfam" id="PF00172">
    <property type="entry name" value="Zn_clus"/>
    <property type="match status" value="1"/>
</dbReference>
<dbReference type="GO" id="GO:0000981">
    <property type="term" value="F:DNA-binding transcription factor activity, RNA polymerase II-specific"/>
    <property type="evidence" value="ECO:0007669"/>
    <property type="project" value="InterPro"/>
</dbReference>
<keyword evidence="6" id="KW-1185">Reference proteome</keyword>
<evidence type="ECO:0000259" key="4">
    <source>
        <dbReference type="PROSITE" id="PS50048"/>
    </source>
</evidence>
<feature type="compositionally biased region" description="Polar residues" evidence="3">
    <location>
        <begin position="1"/>
        <end position="17"/>
    </location>
</feature>
<evidence type="ECO:0000256" key="1">
    <source>
        <dbReference type="ARBA" id="ARBA00022723"/>
    </source>
</evidence>
<evidence type="ECO:0000256" key="3">
    <source>
        <dbReference type="SAM" id="MobiDB-lite"/>
    </source>
</evidence>
<feature type="region of interest" description="Disordered" evidence="3">
    <location>
        <begin position="1"/>
        <end position="22"/>
    </location>
</feature>
<sequence>MATRIPQNNVWSPANSEPSRRVRGHITHTACERCRKRRIKCDGQRPCVWCRELPEVCNYETRPGETRDQAKKRKYDDLERAHDSLLKLVDLASFRLDAPEILGQVKQGRDVDELLGFLQHGDVQYESNLGAGSRVRHLILCLFVQSTASLDEIVALAPRLIDESPGNDFLDSREVLGLKNRTIDGQLLAKTIQEYGAHSSTRAKPEPDTGQPPVIARCDINVPAWPWTRLDADDGLVSHLVSIFLNYNNVYWRIVEEDLFLTDMQAGSIVAEYCSPFLVNAICALACMSSEHQAVYVRQDDFITRGQHFYDEALRLWLLEEGRSSLANLQALVLMAMLAGLKGKDKLGTGLLAIALEMNKGLPFPSSSSETMQMSNEMRARTCAAWATHLLDVSGSLGFLKPSAPIHPRLQFSPNLPEIYRVWTGEPFLNVRTRFRPNALMRERCQLVRLIAEMVHLFFAVPSLRSMDKIRDEGFVLMTRLQQWYDLLPSDLEFSEHLAAPLYELHTHFHSAMIALQLALEKTRTVDPPPNSFPQLQKPPQPTINILEATLAAVRLLGHYRQRYGFKSSVPFNFQLAAVASSVLLGHLNPPVETESGLRDATYSARAAFGESYRCLLAMGTRMMIARGFARMIYHTAKKNKLQLPRNVQRMLDVVAQVVWEARDVEQISSNLPMVASTGTFDVREELRMEALLRKFESVELKARG</sequence>
<protein>
    <recommendedName>
        <fullName evidence="4">Zn(2)-C6 fungal-type domain-containing protein</fullName>
    </recommendedName>
</protein>
<dbReference type="PROSITE" id="PS00463">
    <property type="entry name" value="ZN2_CY6_FUNGAL_1"/>
    <property type="match status" value="1"/>
</dbReference>
<dbReference type="GO" id="GO:0003677">
    <property type="term" value="F:DNA binding"/>
    <property type="evidence" value="ECO:0007669"/>
    <property type="project" value="InterPro"/>
</dbReference>
<dbReference type="Pfam" id="PF04082">
    <property type="entry name" value="Fungal_trans"/>
    <property type="match status" value="1"/>
</dbReference>
<reference evidence="5 6" key="1">
    <citation type="journal article" date="2020" name="Microbiol. Resour. Announc.">
        <title>Draft Genome Sequence of a Cladosporium Species Isolated from the Mesophotic Ascidian Didemnum maculosum.</title>
        <authorList>
            <person name="Gioti A."/>
            <person name="Siaperas R."/>
            <person name="Nikolaivits E."/>
            <person name="Le Goff G."/>
            <person name="Ouazzani J."/>
            <person name="Kotoulas G."/>
            <person name="Topakas E."/>
        </authorList>
    </citation>
    <scope>NUCLEOTIDE SEQUENCE [LARGE SCALE GENOMIC DNA]</scope>
    <source>
        <strain evidence="5 6">TM138-S3</strain>
    </source>
</reference>